<evidence type="ECO:0000256" key="1">
    <source>
        <dbReference type="SAM" id="Phobius"/>
    </source>
</evidence>
<dbReference type="EMBL" id="CP026095">
    <property type="protein sequence ID" value="AZV41890.1"/>
    <property type="molecule type" value="Genomic_DNA"/>
</dbReference>
<dbReference type="KEGG" id="pasa:BAOM_1280"/>
<gene>
    <name evidence="2" type="ORF">BAOM_1280</name>
</gene>
<name>A0A3Q9RLG6_9BACI</name>
<reference evidence="2 3" key="1">
    <citation type="submission" date="2018-01" db="EMBL/GenBank/DDBJ databases">
        <title>Bacillus asahii Genome sequencing and assembly.</title>
        <authorList>
            <person name="Jiang H."/>
            <person name="Feng Y."/>
            <person name="Zhao F."/>
            <person name="Lin X."/>
        </authorList>
    </citation>
    <scope>NUCLEOTIDE SEQUENCE [LARGE SCALE GENOMIC DNA]</scope>
    <source>
        <strain evidence="2 3">OM18</strain>
    </source>
</reference>
<sequence>MPLAAVLIIIPMIVAIITVHRKNGLFSDKGGIEYNLVLIAIASGITLTGSLSLDALYDIDFLVRLMFSH</sequence>
<organism evidence="2 3">
    <name type="scientific">Peribacillus asahii</name>
    <dbReference type="NCBI Taxonomy" id="228899"/>
    <lineage>
        <taxon>Bacteria</taxon>
        <taxon>Bacillati</taxon>
        <taxon>Bacillota</taxon>
        <taxon>Bacilli</taxon>
        <taxon>Bacillales</taxon>
        <taxon>Bacillaceae</taxon>
        <taxon>Peribacillus</taxon>
    </lineage>
</organism>
<proteinExistence type="predicted"/>
<keyword evidence="1" id="KW-1133">Transmembrane helix</keyword>
<keyword evidence="1" id="KW-0472">Membrane</keyword>
<dbReference type="AlphaFoldDB" id="A0A3Q9RLG6"/>
<dbReference type="Proteomes" id="UP000283095">
    <property type="component" value="Chromosome"/>
</dbReference>
<protein>
    <submittedName>
        <fullName evidence="2">Oxidoreductase</fullName>
    </submittedName>
</protein>
<accession>A0A3Q9RLG6</accession>
<keyword evidence="1" id="KW-0812">Transmembrane</keyword>
<evidence type="ECO:0000313" key="2">
    <source>
        <dbReference type="EMBL" id="AZV41890.1"/>
    </source>
</evidence>
<evidence type="ECO:0000313" key="3">
    <source>
        <dbReference type="Proteomes" id="UP000283095"/>
    </source>
</evidence>
<feature type="transmembrane region" description="Helical" evidence="1">
    <location>
        <begin position="34"/>
        <end position="57"/>
    </location>
</feature>